<name>A0ABQ8U143_PERAM</name>
<organism evidence="1 2">
    <name type="scientific">Periplaneta americana</name>
    <name type="common">American cockroach</name>
    <name type="synonym">Blatta americana</name>
    <dbReference type="NCBI Taxonomy" id="6978"/>
    <lineage>
        <taxon>Eukaryota</taxon>
        <taxon>Metazoa</taxon>
        <taxon>Ecdysozoa</taxon>
        <taxon>Arthropoda</taxon>
        <taxon>Hexapoda</taxon>
        <taxon>Insecta</taxon>
        <taxon>Pterygota</taxon>
        <taxon>Neoptera</taxon>
        <taxon>Polyneoptera</taxon>
        <taxon>Dictyoptera</taxon>
        <taxon>Blattodea</taxon>
        <taxon>Blattoidea</taxon>
        <taxon>Blattidae</taxon>
        <taxon>Blattinae</taxon>
        <taxon>Periplaneta</taxon>
    </lineage>
</organism>
<proteinExistence type="predicted"/>
<keyword evidence="2" id="KW-1185">Reference proteome</keyword>
<evidence type="ECO:0000313" key="1">
    <source>
        <dbReference type="EMBL" id="KAJ4451562.1"/>
    </source>
</evidence>
<comment type="caution">
    <text evidence="1">The sequence shown here is derived from an EMBL/GenBank/DDBJ whole genome shotgun (WGS) entry which is preliminary data.</text>
</comment>
<reference evidence="1 2" key="1">
    <citation type="journal article" date="2022" name="Allergy">
        <title>Genome assembly and annotation of Periplaneta americana reveal a comprehensive cockroach allergen profile.</title>
        <authorList>
            <person name="Wang L."/>
            <person name="Xiong Q."/>
            <person name="Saelim N."/>
            <person name="Wang L."/>
            <person name="Nong W."/>
            <person name="Wan A.T."/>
            <person name="Shi M."/>
            <person name="Liu X."/>
            <person name="Cao Q."/>
            <person name="Hui J.H.L."/>
            <person name="Sookrung N."/>
            <person name="Leung T.F."/>
            <person name="Tungtrongchitr A."/>
            <person name="Tsui S.K.W."/>
        </authorList>
    </citation>
    <scope>NUCLEOTIDE SEQUENCE [LARGE SCALE GENOMIC DNA]</scope>
    <source>
        <strain evidence="1">PWHHKU_190912</strain>
    </source>
</reference>
<evidence type="ECO:0000313" key="2">
    <source>
        <dbReference type="Proteomes" id="UP001148838"/>
    </source>
</evidence>
<protein>
    <submittedName>
        <fullName evidence="1">Uncharacterized protein</fullName>
    </submittedName>
</protein>
<dbReference type="EMBL" id="JAJSOF020000001">
    <property type="protein sequence ID" value="KAJ4451562.1"/>
    <property type="molecule type" value="Genomic_DNA"/>
</dbReference>
<gene>
    <name evidence="1" type="ORF">ANN_03031</name>
</gene>
<dbReference type="Proteomes" id="UP001148838">
    <property type="component" value="Unassembled WGS sequence"/>
</dbReference>
<accession>A0ABQ8U143</accession>
<sequence>MEHLRSIAILSVSSLGNEIKQDVELQPPQMCKTQVSLCRTWQNLQFLQSYKPNISKAVEIPLVAASSPPVAGISNHVESGGGRRDVSLTRHVAHRFTCQYERKRIICRSIVARLLYDPGLTYRATLQGCTGQDSASEQLLSLVLFGGVLHFMFNYSVIVNELRNLSTPTKCYFEIDERDSKRTRMTRRVETRNTNATKSERERQLVLFISRPYTTQEIMARKCAKNGRPQIPKDASKLPTARTKDNWQTSSEVDRWLSLSRNRLQGLILEADDDDDDDDDLFFVSWCLDCFIKHVK</sequence>